<dbReference type="GO" id="GO:0008270">
    <property type="term" value="F:zinc ion binding"/>
    <property type="evidence" value="ECO:0007669"/>
    <property type="project" value="UniProtKB-KW"/>
</dbReference>
<dbReference type="Proteomes" id="UP000070444">
    <property type="component" value="Unassembled WGS sequence"/>
</dbReference>
<proteinExistence type="predicted"/>
<dbReference type="PANTHER" id="PTHR47660">
    <property type="entry name" value="TRANSCRIPTION FACTOR WITH C2H2 AND ZN(2)-CYS(6) DNA BINDING DOMAIN (EUROFUNG)-RELATED-RELATED"/>
    <property type="match status" value="1"/>
</dbReference>
<dbReference type="Gene3D" id="3.30.160.60">
    <property type="entry name" value="Classic Zinc Finger"/>
    <property type="match status" value="2"/>
</dbReference>
<dbReference type="InterPro" id="IPR036236">
    <property type="entry name" value="Znf_C2H2_sf"/>
</dbReference>
<keyword evidence="5" id="KW-0862">Zinc</keyword>
<dbReference type="PROSITE" id="PS00028">
    <property type="entry name" value="ZINC_FINGER_C2H2_1"/>
    <property type="match status" value="1"/>
</dbReference>
<dbReference type="STRING" id="796925.A0A137NXV6"/>
<dbReference type="OrthoDB" id="8922241at2759"/>
<keyword evidence="7" id="KW-0804">Transcription</keyword>
<evidence type="ECO:0000256" key="3">
    <source>
        <dbReference type="ARBA" id="ARBA00022737"/>
    </source>
</evidence>
<evidence type="ECO:0000313" key="11">
    <source>
        <dbReference type="EMBL" id="KXN67532.1"/>
    </source>
</evidence>
<comment type="subcellular location">
    <subcellularLocation>
        <location evidence="1">Nucleus</location>
    </subcellularLocation>
</comment>
<dbReference type="GO" id="GO:0005634">
    <property type="term" value="C:nucleus"/>
    <property type="evidence" value="ECO:0007669"/>
    <property type="project" value="UniProtKB-SubCell"/>
</dbReference>
<dbReference type="SMART" id="SM00355">
    <property type="entry name" value="ZnF_C2H2"/>
    <property type="match status" value="2"/>
</dbReference>
<dbReference type="SUPFAM" id="SSF57667">
    <property type="entry name" value="beta-beta-alpha zinc fingers"/>
    <property type="match status" value="1"/>
</dbReference>
<sequence length="82" mass="9606">MPQQKAAPQPPLKCHICNQSFSRKNSLRRHLQLHTGLKPYHCNTCSKSFARQDIYKRHMVSKRCLRLSEKKQMASNSPKEKD</sequence>
<keyword evidence="8" id="KW-0539">Nucleus</keyword>
<dbReference type="Pfam" id="PF12874">
    <property type="entry name" value="zf-met"/>
    <property type="match status" value="1"/>
</dbReference>
<dbReference type="EMBL" id="KQ964630">
    <property type="protein sequence ID" value="KXN67532.1"/>
    <property type="molecule type" value="Genomic_DNA"/>
</dbReference>
<keyword evidence="6" id="KW-0805">Transcription regulation</keyword>
<evidence type="ECO:0000313" key="12">
    <source>
        <dbReference type="Proteomes" id="UP000070444"/>
    </source>
</evidence>
<reference evidence="11 12" key="1">
    <citation type="journal article" date="2015" name="Genome Biol. Evol.">
        <title>Phylogenomic analyses indicate that early fungi evolved digesting cell walls of algal ancestors of land plants.</title>
        <authorList>
            <person name="Chang Y."/>
            <person name="Wang S."/>
            <person name="Sekimoto S."/>
            <person name="Aerts A.L."/>
            <person name="Choi C."/>
            <person name="Clum A."/>
            <person name="LaButti K.M."/>
            <person name="Lindquist E.A."/>
            <person name="Yee Ngan C."/>
            <person name="Ohm R.A."/>
            <person name="Salamov A.A."/>
            <person name="Grigoriev I.V."/>
            <person name="Spatafora J.W."/>
            <person name="Berbee M.L."/>
        </authorList>
    </citation>
    <scope>NUCLEOTIDE SEQUENCE [LARGE SCALE GENOMIC DNA]</scope>
    <source>
        <strain evidence="11 12">NRRL 28638</strain>
    </source>
</reference>
<evidence type="ECO:0000256" key="9">
    <source>
        <dbReference type="PROSITE-ProRule" id="PRU00042"/>
    </source>
</evidence>
<feature type="domain" description="C2H2-type" evidence="10">
    <location>
        <begin position="12"/>
        <end position="39"/>
    </location>
</feature>
<evidence type="ECO:0000256" key="2">
    <source>
        <dbReference type="ARBA" id="ARBA00022723"/>
    </source>
</evidence>
<keyword evidence="2" id="KW-0479">Metal-binding</keyword>
<keyword evidence="12" id="KW-1185">Reference proteome</keyword>
<keyword evidence="4 9" id="KW-0863">Zinc-finger</keyword>
<dbReference type="AlphaFoldDB" id="A0A137NXV6"/>
<protein>
    <recommendedName>
        <fullName evidence="10">C2H2-type domain-containing protein</fullName>
    </recommendedName>
</protein>
<evidence type="ECO:0000256" key="8">
    <source>
        <dbReference type="ARBA" id="ARBA00023242"/>
    </source>
</evidence>
<evidence type="ECO:0000259" key="10">
    <source>
        <dbReference type="PROSITE" id="PS50157"/>
    </source>
</evidence>
<evidence type="ECO:0000256" key="6">
    <source>
        <dbReference type="ARBA" id="ARBA00023015"/>
    </source>
</evidence>
<gene>
    <name evidence="11" type="ORF">CONCODRAFT_42766</name>
</gene>
<dbReference type="FunFam" id="3.30.160.60:FF:000065">
    <property type="entry name" value="B-cell CLL/lymphoma 6, member B"/>
    <property type="match status" value="1"/>
</dbReference>
<evidence type="ECO:0000256" key="4">
    <source>
        <dbReference type="ARBA" id="ARBA00022771"/>
    </source>
</evidence>
<dbReference type="Pfam" id="PF00096">
    <property type="entry name" value="zf-C2H2"/>
    <property type="match status" value="1"/>
</dbReference>
<evidence type="ECO:0000256" key="1">
    <source>
        <dbReference type="ARBA" id="ARBA00004123"/>
    </source>
</evidence>
<evidence type="ECO:0000256" key="5">
    <source>
        <dbReference type="ARBA" id="ARBA00022833"/>
    </source>
</evidence>
<name>A0A137NXV6_CONC2</name>
<organism evidence="11 12">
    <name type="scientific">Conidiobolus coronatus (strain ATCC 28846 / CBS 209.66 / NRRL 28638)</name>
    <name type="common">Delacroixia coronata</name>
    <dbReference type="NCBI Taxonomy" id="796925"/>
    <lineage>
        <taxon>Eukaryota</taxon>
        <taxon>Fungi</taxon>
        <taxon>Fungi incertae sedis</taxon>
        <taxon>Zoopagomycota</taxon>
        <taxon>Entomophthoromycotina</taxon>
        <taxon>Entomophthoromycetes</taxon>
        <taxon>Entomophthorales</taxon>
        <taxon>Ancylistaceae</taxon>
        <taxon>Conidiobolus</taxon>
    </lineage>
</organism>
<keyword evidence="3" id="KW-0677">Repeat</keyword>
<evidence type="ECO:0000256" key="7">
    <source>
        <dbReference type="ARBA" id="ARBA00023163"/>
    </source>
</evidence>
<accession>A0A137NXV6</accession>
<dbReference type="PROSITE" id="PS50157">
    <property type="entry name" value="ZINC_FINGER_C2H2_2"/>
    <property type="match status" value="2"/>
</dbReference>
<dbReference type="FunFam" id="3.30.160.60:FF:000145">
    <property type="entry name" value="Zinc finger protein 574"/>
    <property type="match status" value="1"/>
</dbReference>
<dbReference type="InterPro" id="IPR013087">
    <property type="entry name" value="Znf_C2H2_type"/>
</dbReference>
<feature type="domain" description="C2H2-type" evidence="10">
    <location>
        <begin position="40"/>
        <end position="71"/>
    </location>
</feature>